<dbReference type="GO" id="GO:0035485">
    <property type="term" value="F:adenine/guanine mispair binding"/>
    <property type="evidence" value="ECO:0007669"/>
    <property type="project" value="TreeGrafter"/>
</dbReference>
<dbReference type="InterPro" id="IPR003651">
    <property type="entry name" value="Endonuclease3_FeS-loop_motif"/>
</dbReference>
<dbReference type="InterPro" id="IPR000445">
    <property type="entry name" value="HhH_motif"/>
</dbReference>
<dbReference type="GO" id="GO:0032357">
    <property type="term" value="F:oxidized purine DNA binding"/>
    <property type="evidence" value="ECO:0007669"/>
    <property type="project" value="TreeGrafter"/>
</dbReference>
<evidence type="ECO:0000256" key="14">
    <source>
        <dbReference type="RuleBase" id="RU365096"/>
    </source>
</evidence>
<dbReference type="eggNOG" id="COG1194">
    <property type="taxonomic scope" value="Bacteria"/>
</dbReference>
<dbReference type="STRING" id="926562.Oweho_3001"/>
<organism evidence="16 17">
    <name type="scientific">Owenweeksia hongkongensis (strain DSM 17368 / CIP 108786 / JCM 12287 / NRRL B-23963 / UST20020801)</name>
    <dbReference type="NCBI Taxonomy" id="926562"/>
    <lineage>
        <taxon>Bacteria</taxon>
        <taxon>Pseudomonadati</taxon>
        <taxon>Bacteroidota</taxon>
        <taxon>Flavobacteriia</taxon>
        <taxon>Flavobacteriales</taxon>
        <taxon>Owenweeksiaceae</taxon>
        <taxon>Owenweeksia</taxon>
    </lineage>
</organism>
<dbReference type="Gene3D" id="1.10.340.30">
    <property type="entry name" value="Hypothetical protein, domain 2"/>
    <property type="match status" value="1"/>
</dbReference>
<dbReference type="GO" id="GO:0006284">
    <property type="term" value="P:base-excision repair"/>
    <property type="evidence" value="ECO:0007669"/>
    <property type="project" value="UniProtKB-UniRule"/>
</dbReference>
<dbReference type="GO" id="GO:0006298">
    <property type="term" value="P:mismatch repair"/>
    <property type="evidence" value="ECO:0007669"/>
    <property type="project" value="TreeGrafter"/>
</dbReference>
<comment type="function">
    <text evidence="2">Adenine glycosylase active on G-A mispairs. MutY also corrects error-prone DNA synthesis past GO lesions which are due to the oxidatively damaged form of guanine: 7,8-dihydro-8-oxoguanine (8-oxo-dGTP).</text>
</comment>
<keyword evidence="17" id="KW-1185">Reference proteome</keyword>
<evidence type="ECO:0000313" key="17">
    <source>
        <dbReference type="Proteomes" id="UP000005631"/>
    </source>
</evidence>
<dbReference type="InterPro" id="IPR029119">
    <property type="entry name" value="MutY_C"/>
</dbReference>
<dbReference type="GO" id="GO:0000701">
    <property type="term" value="F:purine-specific mismatch base pair DNA N-glycosylase activity"/>
    <property type="evidence" value="ECO:0007669"/>
    <property type="project" value="UniProtKB-EC"/>
</dbReference>
<evidence type="ECO:0000259" key="15">
    <source>
        <dbReference type="SMART" id="SM00478"/>
    </source>
</evidence>
<dbReference type="EMBL" id="CP003156">
    <property type="protein sequence ID" value="AEV33956.1"/>
    <property type="molecule type" value="Genomic_DNA"/>
</dbReference>
<evidence type="ECO:0000256" key="7">
    <source>
        <dbReference type="ARBA" id="ARBA00022723"/>
    </source>
</evidence>
<comment type="catalytic activity">
    <reaction evidence="1 14">
        <text>Hydrolyzes free adenine bases from 7,8-dihydro-8-oxoguanine:adenine mismatched double-stranded DNA, leaving an apurinic site.</text>
        <dbReference type="EC" id="3.2.2.31"/>
    </reaction>
</comment>
<dbReference type="AlphaFoldDB" id="G8R206"/>
<dbReference type="InterPro" id="IPR005760">
    <property type="entry name" value="A/G_AdeGlyc_MutY"/>
</dbReference>
<evidence type="ECO:0000256" key="5">
    <source>
        <dbReference type="ARBA" id="ARBA00022023"/>
    </source>
</evidence>
<keyword evidence="11" id="KW-0411">Iron-sulfur</keyword>
<dbReference type="PANTHER" id="PTHR42944">
    <property type="entry name" value="ADENINE DNA GLYCOSYLASE"/>
    <property type="match status" value="1"/>
</dbReference>
<dbReference type="InterPro" id="IPR015797">
    <property type="entry name" value="NUDIX_hydrolase-like_dom_sf"/>
</dbReference>
<evidence type="ECO:0000256" key="6">
    <source>
        <dbReference type="ARBA" id="ARBA00022485"/>
    </source>
</evidence>
<dbReference type="InterPro" id="IPR004035">
    <property type="entry name" value="Endouclease-III_FeS-bd_BS"/>
</dbReference>
<dbReference type="InterPro" id="IPR011257">
    <property type="entry name" value="DNA_glycosylase"/>
</dbReference>
<comment type="similarity">
    <text evidence="3 14">Belongs to the Nth/MutY family.</text>
</comment>
<name>G8R206_OWEHD</name>
<keyword evidence="10 14" id="KW-0408">Iron</keyword>
<dbReference type="GO" id="GO:0034039">
    <property type="term" value="F:8-oxo-7,8-dihydroguanine DNA N-glycosylase activity"/>
    <property type="evidence" value="ECO:0007669"/>
    <property type="project" value="TreeGrafter"/>
</dbReference>
<evidence type="ECO:0000256" key="11">
    <source>
        <dbReference type="ARBA" id="ARBA00023014"/>
    </source>
</evidence>
<evidence type="ECO:0000256" key="12">
    <source>
        <dbReference type="ARBA" id="ARBA00023204"/>
    </source>
</evidence>
<dbReference type="Pfam" id="PF00730">
    <property type="entry name" value="HhH-GPD"/>
    <property type="match status" value="1"/>
</dbReference>
<dbReference type="GO" id="GO:0046872">
    <property type="term" value="F:metal ion binding"/>
    <property type="evidence" value="ECO:0007669"/>
    <property type="project" value="UniProtKB-UniRule"/>
</dbReference>
<keyword evidence="6" id="KW-0004">4Fe-4S</keyword>
<evidence type="ECO:0000256" key="9">
    <source>
        <dbReference type="ARBA" id="ARBA00022801"/>
    </source>
</evidence>
<proteinExistence type="inferred from homology"/>
<dbReference type="InterPro" id="IPR003265">
    <property type="entry name" value="HhH-GPD_domain"/>
</dbReference>
<dbReference type="RefSeq" id="WP_014203303.1">
    <property type="nucleotide sequence ID" value="NC_016599.1"/>
</dbReference>
<dbReference type="SMART" id="SM00478">
    <property type="entry name" value="ENDO3c"/>
    <property type="match status" value="1"/>
</dbReference>
<evidence type="ECO:0000256" key="8">
    <source>
        <dbReference type="ARBA" id="ARBA00022763"/>
    </source>
</evidence>
<dbReference type="SMART" id="SM00525">
    <property type="entry name" value="FES"/>
    <property type="match status" value="1"/>
</dbReference>
<dbReference type="InterPro" id="IPR023170">
    <property type="entry name" value="HhH_base_excis_C"/>
</dbReference>
<evidence type="ECO:0000256" key="10">
    <source>
        <dbReference type="ARBA" id="ARBA00023004"/>
    </source>
</evidence>
<dbReference type="Pfam" id="PF10576">
    <property type="entry name" value="EndIII_4Fe-2S"/>
    <property type="match status" value="1"/>
</dbReference>
<dbReference type="CDD" id="cd03431">
    <property type="entry name" value="NUDIX_DNA_Glycosylase_C-MutY"/>
    <property type="match status" value="1"/>
</dbReference>
<sequence length="353" mass="40659">MQKPTFQSSILGWYYRHKRDLPWRKSNDPYIIWLSEIILQQTRVNQGLPYFEKFVKNYPKVEDLAKAKEDQVLKDWEGLGYYSRARNLHATAKHVSENLDGDFPKKYDELLKLKGVGSYTAAAISSFVAGEPRAVLDGNVFRVLSRYFAISTPINTTTGKKEFEQLANKMLDTKSPADYNQAIMEFGAVQCVPKNPKCGECVLNESCTAYAERNVTDFPVKEKKKYDRQRYLTYLLINNGGKIAVQQRVEKDIWRQLFQFPLIEADALLNPAEVIESINKDGLLVKEVVDLKPHKLSHQTIHCRIVLIDINKNLKLSIAKDAQWVAKEKLIEYAFPKPLRAYLDRKQLTLPID</sequence>
<comment type="cofactor">
    <cofactor evidence="14">
        <name>[4Fe-4S] cluster</name>
        <dbReference type="ChEBI" id="CHEBI:49883"/>
    </cofactor>
    <text evidence="14">Binds 1 [4Fe-4S] cluster.</text>
</comment>
<dbReference type="SUPFAM" id="SSF55811">
    <property type="entry name" value="Nudix"/>
    <property type="match status" value="1"/>
</dbReference>
<keyword evidence="12" id="KW-0234">DNA repair</keyword>
<feature type="domain" description="HhH-GPD" evidence="15">
    <location>
        <begin position="38"/>
        <end position="189"/>
    </location>
</feature>
<dbReference type="OrthoDB" id="9802365at2"/>
<evidence type="ECO:0000256" key="1">
    <source>
        <dbReference type="ARBA" id="ARBA00000843"/>
    </source>
</evidence>
<protein>
    <recommendedName>
        <fullName evidence="5 14">Adenine DNA glycosylase</fullName>
        <ecNumber evidence="4 14">3.2.2.31</ecNumber>
    </recommendedName>
</protein>
<reference evidence="16 17" key="1">
    <citation type="journal article" date="2012" name="Stand. Genomic Sci.">
        <title>Genome sequence of the orange-pigmented seawater bacterium Owenweeksia hongkongensis type strain (UST20020801(T)).</title>
        <authorList>
            <person name="Riedel T."/>
            <person name="Held B."/>
            <person name="Nolan M."/>
            <person name="Lucas S."/>
            <person name="Lapidus A."/>
            <person name="Tice H."/>
            <person name="Del Rio T.G."/>
            <person name="Cheng J.F."/>
            <person name="Han C."/>
            <person name="Tapia R."/>
            <person name="Goodwin L.A."/>
            <person name="Pitluck S."/>
            <person name="Liolios K."/>
            <person name="Mavromatis K."/>
            <person name="Pagani I."/>
            <person name="Ivanova N."/>
            <person name="Mikhailova N."/>
            <person name="Pati A."/>
            <person name="Chen A."/>
            <person name="Palaniappan K."/>
            <person name="Rohde M."/>
            <person name="Tindall B.J."/>
            <person name="Detter J.C."/>
            <person name="Goker M."/>
            <person name="Woyke T."/>
            <person name="Bristow J."/>
            <person name="Eisen J.A."/>
            <person name="Markowitz V."/>
            <person name="Hugenholtz P."/>
            <person name="Klenk H.P."/>
            <person name="Kyrpides N.C."/>
        </authorList>
    </citation>
    <scope>NUCLEOTIDE SEQUENCE</scope>
    <source>
        <strain evidence="17">DSM 17368 / JCM 12287 / NRRL B-23963</strain>
    </source>
</reference>
<dbReference type="Gene3D" id="1.10.1670.10">
    <property type="entry name" value="Helix-hairpin-Helix base-excision DNA repair enzymes (C-terminal)"/>
    <property type="match status" value="1"/>
</dbReference>
<dbReference type="SUPFAM" id="SSF48150">
    <property type="entry name" value="DNA-glycosylase"/>
    <property type="match status" value="1"/>
</dbReference>
<dbReference type="InterPro" id="IPR044298">
    <property type="entry name" value="MIG/MutY"/>
</dbReference>
<evidence type="ECO:0000256" key="2">
    <source>
        <dbReference type="ARBA" id="ARBA00002933"/>
    </source>
</evidence>
<evidence type="ECO:0000256" key="4">
    <source>
        <dbReference type="ARBA" id="ARBA00012045"/>
    </source>
</evidence>
<dbReference type="Pfam" id="PF14815">
    <property type="entry name" value="NUDIX_4"/>
    <property type="match status" value="1"/>
</dbReference>
<dbReference type="EC" id="3.2.2.31" evidence="4 14"/>
<dbReference type="PANTHER" id="PTHR42944:SF1">
    <property type="entry name" value="ADENINE DNA GLYCOSYLASE"/>
    <property type="match status" value="1"/>
</dbReference>
<accession>G8R206</accession>
<dbReference type="KEGG" id="oho:Oweho_3001"/>
<dbReference type="PATRIC" id="fig|926562.3.peg.3019"/>
<keyword evidence="9" id="KW-0378">Hydrolase</keyword>
<keyword evidence="13 14" id="KW-0326">Glycosidase</keyword>
<dbReference type="GO" id="GO:0051539">
    <property type="term" value="F:4 iron, 4 sulfur cluster binding"/>
    <property type="evidence" value="ECO:0007669"/>
    <property type="project" value="UniProtKB-UniRule"/>
</dbReference>
<dbReference type="CDD" id="cd00056">
    <property type="entry name" value="ENDO3c"/>
    <property type="match status" value="1"/>
</dbReference>
<dbReference type="Gene3D" id="3.90.79.10">
    <property type="entry name" value="Nucleoside Triphosphate Pyrophosphohydrolase"/>
    <property type="match status" value="1"/>
</dbReference>
<dbReference type="PROSITE" id="PS00764">
    <property type="entry name" value="ENDONUCLEASE_III_1"/>
    <property type="match status" value="1"/>
</dbReference>
<evidence type="ECO:0000313" key="16">
    <source>
        <dbReference type="EMBL" id="AEV33956.1"/>
    </source>
</evidence>
<evidence type="ECO:0000256" key="3">
    <source>
        <dbReference type="ARBA" id="ARBA00008343"/>
    </source>
</evidence>
<dbReference type="Pfam" id="PF00633">
    <property type="entry name" value="HHH"/>
    <property type="match status" value="1"/>
</dbReference>
<dbReference type="Proteomes" id="UP000005631">
    <property type="component" value="Chromosome"/>
</dbReference>
<dbReference type="HOGENOM" id="CLU_012862_0_3_10"/>
<dbReference type="NCBIfam" id="TIGR01084">
    <property type="entry name" value="mutY"/>
    <property type="match status" value="1"/>
</dbReference>
<evidence type="ECO:0000256" key="13">
    <source>
        <dbReference type="ARBA" id="ARBA00023295"/>
    </source>
</evidence>
<keyword evidence="7" id="KW-0479">Metal-binding</keyword>
<keyword evidence="8 14" id="KW-0227">DNA damage</keyword>
<dbReference type="FunFam" id="1.10.340.30:FF:000002">
    <property type="entry name" value="Adenine DNA glycosylase"/>
    <property type="match status" value="1"/>
</dbReference>
<gene>
    <name evidence="16" type="ordered locus">Oweho_3001</name>
</gene>